<dbReference type="WBParaSite" id="L893_g31501.t1">
    <property type="protein sequence ID" value="L893_g31501.t1"/>
    <property type="gene ID" value="L893_g31501"/>
</dbReference>
<dbReference type="Proteomes" id="UP000095287">
    <property type="component" value="Unplaced"/>
</dbReference>
<keyword evidence="2" id="KW-1185">Reference proteome</keyword>
<proteinExistence type="predicted"/>
<name>A0A1I7ZZL0_9BILA</name>
<evidence type="ECO:0000313" key="3">
    <source>
        <dbReference type="WBParaSite" id="L893_g31501.t1"/>
    </source>
</evidence>
<evidence type="ECO:0000256" key="1">
    <source>
        <dbReference type="SAM" id="MobiDB-lite"/>
    </source>
</evidence>
<protein>
    <submittedName>
        <fullName evidence="3">Uncharacterized protein</fullName>
    </submittedName>
</protein>
<sequence>MECGSNDGDNQISKGFVVLLIISMIPKDTVSFCAATSISRREAKNRCLVPTRMDAIFNAIRNLDELLADERNLEAVLQNPDREILAVLAIAQAPPVDENGNSPLSENRNLQGNPS</sequence>
<feature type="region of interest" description="Disordered" evidence="1">
    <location>
        <begin position="95"/>
        <end position="115"/>
    </location>
</feature>
<evidence type="ECO:0000313" key="2">
    <source>
        <dbReference type="Proteomes" id="UP000095287"/>
    </source>
</evidence>
<reference evidence="3" key="1">
    <citation type="submission" date="2016-11" db="UniProtKB">
        <authorList>
            <consortium name="WormBaseParasite"/>
        </authorList>
    </citation>
    <scope>IDENTIFICATION</scope>
</reference>
<accession>A0A1I7ZZL0</accession>
<dbReference type="AlphaFoldDB" id="A0A1I7ZZL0"/>
<organism evidence="2 3">
    <name type="scientific">Steinernema glaseri</name>
    <dbReference type="NCBI Taxonomy" id="37863"/>
    <lineage>
        <taxon>Eukaryota</taxon>
        <taxon>Metazoa</taxon>
        <taxon>Ecdysozoa</taxon>
        <taxon>Nematoda</taxon>
        <taxon>Chromadorea</taxon>
        <taxon>Rhabditida</taxon>
        <taxon>Tylenchina</taxon>
        <taxon>Panagrolaimomorpha</taxon>
        <taxon>Strongyloidoidea</taxon>
        <taxon>Steinernematidae</taxon>
        <taxon>Steinernema</taxon>
    </lineage>
</organism>
<feature type="compositionally biased region" description="Polar residues" evidence="1">
    <location>
        <begin position="99"/>
        <end position="115"/>
    </location>
</feature>